<reference evidence="2 3" key="1">
    <citation type="journal article" date="2013" name="Biodegradation">
        <title>Quantitative proteomic analysis of ibuprofen-degrading Patulibacter sp. strain I11.</title>
        <authorList>
            <person name="Almeida B."/>
            <person name="Kjeldal H."/>
            <person name="Lolas I."/>
            <person name="Knudsen A.D."/>
            <person name="Carvalho G."/>
            <person name="Nielsen K.L."/>
            <person name="Barreto Crespo M.T."/>
            <person name="Stensballe A."/>
            <person name="Nielsen J.L."/>
        </authorList>
    </citation>
    <scope>NUCLEOTIDE SEQUENCE [LARGE SCALE GENOMIC DNA]</scope>
    <source>
        <strain evidence="2 3">I11</strain>
    </source>
</reference>
<name>H0E2P2_9ACTN</name>
<accession>H0E2P2</accession>
<organism evidence="2 3">
    <name type="scientific">Patulibacter medicamentivorans</name>
    <dbReference type="NCBI Taxonomy" id="1097667"/>
    <lineage>
        <taxon>Bacteria</taxon>
        <taxon>Bacillati</taxon>
        <taxon>Actinomycetota</taxon>
        <taxon>Thermoleophilia</taxon>
        <taxon>Solirubrobacterales</taxon>
        <taxon>Patulibacteraceae</taxon>
        <taxon>Patulibacter</taxon>
    </lineage>
</organism>
<dbReference type="AlphaFoldDB" id="H0E2P2"/>
<dbReference type="EMBL" id="AGUD01000049">
    <property type="protein sequence ID" value="EHN12056.1"/>
    <property type="molecule type" value="Genomic_DNA"/>
</dbReference>
<evidence type="ECO:0000256" key="1">
    <source>
        <dbReference type="SAM" id="MobiDB-lite"/>
    </source>
</evidence>
<sequence>MSSVTQPPGPGQRAGRRHSPGGDRRCVGAALGARQGW</sequence>
<gene>
    <name evidence="2" type="ORF">PAI11_10550</name>
</gene>
<proteinExistence type="predicted"/>
<keyword evidence="3" id="KW-1185">Reference proteome</keyword>
<feature type="region of interest" description="Disordered" evidence="1">
    <location>
        <begin position="1"/>
        <end position="37"/>
    </location>
</feature>
<comment type="caution">
    <text evidence="2">The sequence shown here is derived from an EMBL/GenBank/DDBJ whole genome shotgun (WGS) entry which is preliminary data.</text>
</comment>
<dbReference type="Proteomes" id="UP000005143">
    <property type="component" value="Unassembled WGS sequence"/>
</dbReference>
<protein>
    <submittedName>
        <fullName evidence="2">Uncharacterized protein</fullName>
    </submittedName>
</protein>
<evidence type="ECO:0000313" key="2">
    <source>
        <dbReference type="EMBL" id="EHN12056.1"/>
    </source>
</evidence>
<evidence type="ECO:0000313" key="3">
    <source>
        <dbReference type="Proteomes" id="UP000005143"/>
    </source>
</evidence>